<comment type="function">
    <text evidence="1 5">Hydrolyzes acetyl esters in homogalacturonan regions of pectin. In type I primary cell wall, galacturonic acid residues of pectin can be acetylated at the O-2 and O-3 positions. Decreasing the degree of acetylation of pectin gels in vitro alters their physical properties.</text>
</comment>
<keyword evidence="5" id="KW-0964">Secreted</keyword>
<dbReference type="EC" id="3.1.1.-" evidence="5"/>
<evidence type="ECO:0000256" key="2">
    <source>
        <dbReference type="ARBA" id="ARBA00004191"/>
    </source>
</evidence>
<dbReference type="GO" id="GO:0071555">
    <property type="term" value="P:cell wall organization"/>
    <property type="evidence" value="ECO:0007669"/>
    <property type="project" value="UniProtKB-KW"/>
</dbReference>
<dbReference type="AlphaFoldDB" id="A0A2R6VYZ7"/>
<keyword evidence="5" id="KW-0378">Hydrolase</keyword>
<dbReference type="Gramene" id="Mp4g03010.1">
    <property type="protein sequence ID" value="Mp4g03010.1.cds"/>
    <property type="gene ID" value="Mp4g03010"/>
</dbReference>
<evidence type="ECO:0000256" key="3">
    <source>
        <dbReference type="ARBA" id="ARBA00005784"/>
    </source>
</evidence>
<organism evidence="6 7">
    <name type="scientific">Marchantia polymorpha</name>
    <name type="common">Common liverwort</name>
    <name type="synonym">Marchantia aquatica</name>
    <dbReference type="NCBI Taxonomy" id="3197"/>
    <lineage>
        <taxon>Eukaryota</taxon>
        <taxon>Viridiplantae</taxon>
        <taxon>Streptophyta</taxon>
        <taxon>Embryophyta</taxon>
        <taxon>Marchantiophyta</taxon>
        <taxon>Marchantiopsida</taxon>
        <taxon>Marchantiidae</taxon>
        <taxon>Marchantiales</taxon>
        <taxon>Marchantiaceae</taxon>
        <taxon>Marchantia</taxon>
    </lineage>
</organism>
<keyword evidence="5" id="KW-0961">Cell wall biogenesis/degradation</keyword>
<evidence type="ECO:0000256" key="4">
    <source>
        <dbReference type="ARBA" id="ARBA00022512"/>
    </source>
</evidence>
<dbReference type="OrthoDB" id="2015280at2759"/>
<dbReference type="Pfam" id="PF03283">
    <property type="entry name" value="PAE"/>
    <property type="match status" value="1"/>
</dbReference>
<dbReference type="EMBL" id="KZ772996">
    <property type="protein sequence ID" value="PTQ26833.1"/>
    <property type="molecule type" value="Genomic_DNA"/>
</dbReference>
<proteinExistence type="inferred from homology"/>
<dbReference type="InterPro" id="IPR004963">
    <property type="entry name" value="PAE/NOTUM"/>
</dbReference>
<evidence type="ECO:0000256" key="5">
    <source>
        <dbReference type="RuleBase" id="RU363114"/>
    </source>
</evidence>
<protein>
    <recommendedName>
        <fullName evidence="5">Pectin acetylesterase</fullName>
        <ecNumber evidence="5">3.1.1.-</ecNumber>
    </recommendedName>
</protein>
<evidence type="ECO:0000256" key="1">
    <source>
        <dbReference type="ARBA" id="ARBA00003534"/>
    </source>
</evidence>
<comment type="subcellular location">
    <subcellularLocation>
        <location evidence="2 5">Secreted</location>
        <location evidence="2 5">Cell wall</location>
    </subcellularLocation>
</comment>
<gene>
    <name evidence="6" type="ORF">MARPO_0323s0002</name>
</gene>
<keyword evidence="7" id="KW-1185">Reference proteome</keyword>
<name>A0A2R6VYZ7_MARPO</name>
<sequence>MVRALEAADSSVRGEFVIYCSAHCMAADTARWNGHQNFFINGKTIAQSVGNWYNARNVNDFVLVDGPYPSIPTCSGRTPHSEETDFCRTFRGYSGLSCSIVVSMHK</sequence>
<dbReference type="Proteomes" id="UP000244005">
    <property type="component" value="Unassembled WGS sequence"/>
</dbReference>
<reference evidence="7" key="1">
    <citation type="journal article" date="2017" name="Cell">
        <title>Insights into land plant evolution garnered from the Marchantia polymorpha genome.</title>
        <authorList>
            <person name="Bowman J.L."/>
            <person name="Kohchi T."/>
            <person name="Yamato K.T."/>
            <person name="Jenkins J."/>
            <person name="Shu S."/>
            <person name="Ishizaki K."/>
            <person name="Yamaoka S."/>
            <person name="Nishihama R."/>
            <person name="Nakamura Y."/>
            <person name="Berger F."/>
            <person name="Adam C."/>
            <person name="Aki S.S."/>
            <person name="Althoff F."/>
            <person name="Araki T."/>
            <person name="Arteaga-Vazquez M.A."/>
            <person name="Balasubrmanian S."/>
            <person name="Barry K."/>
            <person name="Bauer D."/>
            <person name="Boehm C.R."/>
            <person name="Briginshaw L."/>
            <person name="Caballero-Perez J."/>
            <person name="Catarino B."/>
            <person name="Chen F."/>
            <person name="Chiyoda S."/>
            <person name="Chovatia M."/>
            <person name="Davies K.M."/>
            <person name="Delmans M."/>
            <person name="Demura T."/>
            <person name="Dierschke T."/>
            <person name="Dolan L."/>
            <person name="Dorantes-Acosta A.E."/>
            <person name="Eklund D.M."/>
            <person name="Florent S.N."/>
            <person name="Flores-Sandoval E."/>
            <person name="Fujiyama A."/>
            <person name="Fukuzawa H."/>
            <person name="Galik B."/>
            <person name="Grimanelli D."/>
            <person name="Grimwood J."/>
            <person name="Grossniklaus U."/>
            <person name="Hamada T."/>
            <person name="Haseloff J."/>
            <person name="Hetherington A.J."/>
            <person name="Higo A."/>
            <person name="Hirakawa Y."/>
            <person name="Hundley H.N."/>
            <person name="Ikeda Y."/>
            <person name="Inoue K."/>
            <person name="Inoue S.I."/>
            <person name="Ishida S."/>
            <person name="Jia Q."/>
            <person name="Kakita M."/>
            <person name="Kanazawa T."/>
            <person name="Kawai Y."/>
            <person name="Kawashima T."/>
            <person name="Kennedy M."/>
            <person name="Kinose K."/>
            <person name="Kinoshita T."/>
            <person name="Kohara Y."/>
            <person name="Koide E."/>
            <person name="Komatsu K."/>
            <person name="Kopischke S."/>
            <person name="Kubo M."/>
            <person name="Kyozuka J."/>
            <person name="Lagercrantz U."/>
            <person name="Lin S.S."/>
            <person name="Lindquist E."/>
            <person name="Lipzen A.M."/>
            <person name="Lu C.W."/>
            <person name="De Luna E."/>
            <person name="Martienssen R.A."/>
            <person name="Minamino N."/>
            <person name="Mizutani M."/>
            <person name="Mizutani M."/>
            <person name="Mochizuki N."/>
            <person name="Monte I."/>
            <person name="Mosher R."/>
            <person name="Nagasaki H."/>
            <person name="Nakagami H."/>
            <person name="Naramoto S."/>
            <person name="Nishitani K."/>
            <person name="Ohtani M."/>
            <person name="Okamoto T."/>
            <person name="Okumura M."/>
            <person name="Phillips J."/>
            <person name="Pollak B."/>
            <person name="Reinders A."/>
            <person name="Rovekamp M."/>
            <person name="Sano R."/>
            <person name="Sawa S."/>
            <person name="Schmid M.W."/>
            <person name="Shirakawa M."/>
            <person name="Solano R."/>
            <person name="Spunde A."/>
            <person name="Suetsugu N."/>
            <person name="Sugano S."/>
            <person name="Sugiyama A."/>
            <person name="Sun R."/>
            <person name="Suzuki Y."/>
            <person name="Takenaka M."/>
            <person name="Takezawa D."/>
            <person name="Tomogane H."/>
            <person name="Tsuzuki M."/>
            <person name="Ueda T."/>
            <person name="Umeda M."/>
            <person name="Ward J.M."/>
            <person name="Watanabe Y."/>
            <person name="Yazaki K."/>
            <person name="Yokoyama R."/>
            <person name="Yoshitake Y."/>
            <person name="Yotsui I."/>
            <person name="Zachgo S."/>
            <person name="Schmutz J."/>
        </authorList>
    </citation>
    <scope>NUCLEOTIDE SEQUENCE [LARGE SCALE GENOMIC DNA]</scope>
    <source>
        <strain evidence="7">Tak-1</strain>
    </source>
</reference>
<comment type="similarity">
    <text evidence="3 5">Belongs to the pectinacetylesterase family.</text>
</comment>
<evidence type="ECO:0000313" key="7">
    <source>
        <dbReference type="Proteomes" id="UP000244005"/>
    </source>
</evidence>
<keyword evidence="4 5" id="KW-0134">Cell wall</keyword>
<evidence type="ECO:0000313" key="6">
    <source>
        <dbReference type="EMBL" id="PTQ26833.1"/>
    </source>
</evidence>
<dbReference type="GO" id="GO:0016787">
    <property type="term" value="F:hydrolase activity"/>
    <property type="evidence" value="ECO:0007669"/>
    <property type="project" value="UniProtKB-KW"/>
</dbReference>
<accession>A0A2R6VYZ7</accession>